<evidence type="ECO:0000313" key="2">
    <source>
        <dbReference type="EMBL" id="EJK65125.1"/>
    </source>
</evidence>
<proteinExistence type="predicted"/>
<dbReference type="NCBIfam" id="TIGR03804">
    <property type="entry name" value="para_beta_helix"/>
    <property type="match status" value="2"/>
</dbReference>
<dbReference type="EMBL" id="AGNL01016348">
    <property type="protein sequence ID" value="EJK65125.1"/>
    <property type="molecule type" value="Genomic_DNA"/>
</dbReference>
<organism evidence="2 3">
    <name type="scientific">Thalassiosira oceanica</name>
    <name type="common">Marine diatom</name>
    <dbReference type="NCBI Taxonomy" id="159749"/>
    <lineage>
        <taxon>Eukaryota</taxon>
        <taxon>Sar</taxon>
        <taxon>Stramenopiles</taxon>
        <taxon>Ochrophyta</taxon>
        <taxon>Bacillariophyta</taxon>
        <taxon>Coscinodiscophyceae</taxon>
        <taxon>Thalassiosirophycidae</taxon>
        <taxon>Thalassiosirales</taxon>
        <taxon>Thalassiosiraceae</taxon>
        <taxon>Thalassiosira</taxon>
    </lineage>
</organism>
<keyword evidence="3" id="KW-1185">Reference proteome</keyword>
<dbReference type="InterPro" id="IPR011050">
    <property type="entry name" value="Pectin_lyase_fold/virulence"/>
</dbReference>
<dbReference type="AlphaFoldDB" id="K0SIE8"/>
<evidence type="ECO:0000259" key="1">
    <source>
        <dbReference type="Pfam" id="PF13229"/>
    </source>
</evidence>
<feature type="non-terminal residue" evidence="2">
    <location>
        <position position="119"/>
    </location>
</feature>
<protein>
    <recommendedName>
        <fullName evidence="1">Right handed beta helix domain-containing protein</fullName>
    </recommendedName>
</protein>
<dbReference type="InterPro" id="IPR039448">
    <property type="entry name" value="Beta_helix"/>
</dbReference>
<dbReference type="SMART" id="SM00710">
    <property type="entry name" value="PbH1"/>
    <property type="match status" value="4"/>
</dbReference>
<dbReference type="SUPFAM" id="SSF51126">
    <property type="entry name" value="Pectin lyase-like"/>
    <property type="match status" value="1"/>
</dbReference>
<evidence type="ECO:0000313" key="3">
    <source>
        <dbReference type="Proteomes" id="UP000266841"/>
    </source>
</evidence>
<name>K0SIE8_THAOC</name>
<dbReference type="Pfam" id="PF13229">
    <property type="entry name" value="Beta_helix"/>
    <property type="match status" value="1"/>
</dbReference>
<dbReference type="InterPro" id="IPR022441">
    <property type="entry name" value="Para_beta_helix_rpt-2"/>
</dbReference>
<accession>K0SIE8</accession>
<gene>
    <name evidence="2" type="ORF">THAOC_14058</name>
</gene>
<dbReference type="InterPro" id="IPR006626">
    <property type="entry name" value="PbH1"/>
</dbReference>
<reference evidence="2 3" key="1">
    <citation type="journal article" date="2012" name="Genome Biol.">
        <title>Genome and low-iron response of an oceanic diatom adapted to chronic iron limitation.</title>
        <authorList>
            <person name="Lommer M."/>
            <person name="Specht M."/>
            <person name="Roy A.S."/>
            <person name="Kraemer L."/>
            <person name="Andreson R."/>
            <person name="Gutowska M.A."/>
            <person name="Wolf J."/>
            <person name="Bergner S.V."/>
            <person name="Schilhabel M.B."/>
            <person name="Klostermeier U.C."/>
            <person name="Beiko R.G."/>
            <person name="Rosenstiel P."/>
            <person name="Hippler M."/>
            <person name="Laroche J."/>
        </authorList>
    </citation>
    <scope>NUCLEOTIDE SEQUENCE [LARGE SCALE GENOMIC DNA]</scope>
    <source>
        <strain evidence="2 3">CCMP1005</strain>
    </source>
</reference>
<feature type="domain" description="Right handed beta helix" evidence="1">
    <location>
        <begin position="5"/>
        <end position="106"/>
    </location>
</feature>
<comment type="caution">
    <text evidence="2">The sequence shown here is derived from an EMBL/GenBank/DDBJ whole genome shotgun (WGS) entry which is preliminary data.</text>
</comment>
<sequence>MDFIRSSSCSISGNLIQNCADKAIALFTLTGVTVENNTLMDCKWGLWNDDATSLAIRDMNQDGIELSNAASSSIIGNSIHNCGDPAISLFDSADVTFEDNTLVNSKWGMWGINANSLAI</sequence>
<dbReference type="Proteomes" id="UP000266841">
    <property type="component" value="Unassembled WGS sequence"/>
</dbReference>
<dbReference type="InterPro" id="IPR012334">
    <property type="entry name" value="Pectin_lyas_fold"/>
</dbReference>
<dbReference type="Gene3D" id="2.160.20.10">
    <property type="entry name" value="Single-stranded right-handed beta-helix, Pectin lyase-like"/>
    <property type="match status" value="1"/>
</dbReference>